<keyword evidence="1" id="KW-0472">Membrane</keyword>
<dbReference type="OrthoDB" id="2454241at2"/>
<comment type="caution">
    <text evidence="2">The sequence shown here is derived from an EMBL/GenBank/DDBJ whole genome shotgun (WGS) entry which is preliminary data.</text>
</comment>
<proteinExistence type="predicted"/>
<sequence length="60" mass="7056">MKREIKIFILFSIAYFAFLVILDYILSGMFNWGENAIQAVFTLLIVKLFMWGFNSNNKKS</sequence>
<organism evidence="2 3">
    <name type="scientific">Gracilibacillus dipsosauri</name>
    <dbReference type="NCBI Taxonomy" id="178340"/>
    <lineage>
        <taxon>Bacteria</taxon>
        <taxon>Bacillati</taxon>
        <taxon>Bacillota</taxon>
        <taxon>Bacilli</taxon>
        <taxon>Bacillales</taxon>
        <taxon>Bacillaceae</taxon>
        <taxon>Gracilibacillus</taxon>
    </lineage>
</organism>
<dbReference type="EMBL" id="QGTD01000004">
    <property type="protein sequence ID" value="PWU69871.1"/>
    <property type="molecule type" value="Genomic_DNA"/>
</dbReference>
<evidence type="ECO:0000313" key="2">
    <source>
        <dbReference type="EMBL" id="PWU69871.1"/>
    </source>
</evidence>
<dbReference type="AlphaFoldDB" id="A0A317L1X9"/>
<reference evidence="2 3" key="1">
    <citation type="submission" date="2018-05" db="EMBL/GenBank/DDBJ databases">
        <title>Genomic analysis of Gracilibacillus dipsosauri DD1 reveals novel features of a salt-tolerant amylase.</title>
        <authorList>
            <person name="Deutch C.E."/>
            <person name="Yang S."/>
        </authorList>
    </citation>
    <scope>NUCLEOTIDE SEQUENCE [LARGE SCALE GENOMIC DNA]</scope>
    <source>
        <strain evidence="2 3">DD1</strain>
    </source>
</reference>
<accession>A0A317L1X9</accession>
<name>A0A317L1X9_9BACI</name>
<keyword evidence="3" id="KW-1185">Reference proteome</keyword>
<evidence type="ECO:0000313" key="3">
    <source>
        <dbReference type="Proteomes" id="UP000245624"/>
    </source>
</evidence>
<protein>
    <submittedName>
        <fullName evidence="2">Uncharacterized protein</fullName>
    </submittedName>
</protein>
<dbReference type="Proteomes" id="UP000245624">
    <property type="component" value="Unassembled WGS sequence"/>
</dbReference>
<dbReference type="RefSeq" id="WP_109983263.1">
    <property type="nucleotide sequence ID" value="NZ_JAJUIE010000035.1"/>
</dbReference>
<gene>
    <name evidence="2" type="ORF">DLJ74_02770</name>
</gene>
<keyword evidence="1" id="KW-1133">Transmembrane helix</keyword>
<feature type="transmembrane region" description="Helical" evidence="1">
    <location>
        <begin position="36"/>
        <end position="53"/>
    </location>
</feature>
<evidence type="ECO:0000256" key="1">
    <source>
        <dbReference type="SAM" id="Phobius"/>
    </source>
</evidence>
<keyword evidence="1" id="KW-0812">Transmembrane</keyword>
<feature type="transmembrane region" description="Helical" evidence="1">
    <location>
        <begin position="7"/>
        <end position="30"/>
    </location>
</feature>